<keyword evidence="2" id="KW-1185">Reference proteome</keyword>
<organism evidence="1 2">
    <name type="scientific">Ceratodon purpureus</name>
    <name type="common">Fire moss</name>
    <name type="synonym">Dicranum purpureum</name>
    <dbReference type="NCBI Taxonomy" id="3225"/>
    <lineage>
        <taxon>Eukaryota</taxon>
        <taxon>Viridiplantae</taxon>
        <taxon>Streptophyta</taxon>
        <taxon>Embryophyta</taxon>
        <taxon>Bryophyta</taxon>
        <taxon>Bryophytina</taxon>
        <taxon>Bryopsida</taxon>
        <taxon>Dicranidae</taxon>
        <taxon>Pseudoditrichales</taxon>
        <taxon>Ditrichaceae</taxon>
        <taxon>Ceratodon</taxon>
    </lineage>
</organism>
<sequence>MIFETATVFLMEATLHKFLDYLESLSARIVMGRIVEMRTGSFDLLQNIDSMIAFKAECTTYLPATAFVASSHVGFSNVRILL</sequence>
<evidence type="ECO:0000313" key="2">
    <source>
        <dbReference type="Proteomes" id="UP000822688"/>
    </source>
</evidence>
<name>A0A8T0GJ30_CERPU</name>
<dbReference type="Proteomes" id="UP000822688">
    <property type="component" value="Chromosome 11"/>
</dbReference>
<reference evidence="1 2" key="1">
    <citation type="submission" date="2020-06" db="EMBL/GenBank/DDBJ databases">
        <title>WGS assembly of Ceratodon purpureus strain R40.</title>
        <authorList>
            <person name="Carey S.B."/>
            <person name="Jenkins J."/>
            <person name="Shu S."/>
            <person name="Lovell J.T."/>
            <person name="Sreedasyam A."/>
            <person name="Maumus F."/>
            <person name="Tiley G.P."/>
            <person name="Fernandez-Pozo N."/>
            <person name="Barry K."/>
            <person name="Chen C."/>
            <person name="Wang M."/>
            <person name="Lipzen A."/>
            <person name="Daum C."/>
            <person name="Saski C.A."/>
            <person name="Payton A.C."/>
            <person name="Mcbreen J.C."/>
            <person name="Conrad R.E."/>
            <person name="Kollar L.M."/>
            <person name="Olsson S."/>
            <person name="Huttunen S."/>
            <person name="Landis J.B."/>
            <person name="Wickett N.J."/>
            <person name="Johnson M.G."/>
            <person name="Rensing S.A."/>
            <person name="Grimwood J."/>
            <person name="Schmutz J."/>
            <person name="Mcdaniel S.F."/>
        </authorList>
    </citation>
    <scope>NUCLEOTIDE SEQUENCE [LARGE SCALE GENOMIC DNA]</scope>
    <source>
        <strain evidence="1 2">R40</strain>
    </source>
</reference>
<dbReference type="Gene3D" id="1.10.150.390">
    <property type="match status" value="1"/>
</dbReference>
<proteinExistence type="predicted"/>
<dbReference type="EMBL" id="CM026432">
    <property type="protein sequence ID" value="KAG0557748.1"/>
    <property type="molecule type" value="Genomic_DNA"/>
</dbReference>
<gene>
    <name evidence="1" type="ORF">KC19_11G154400</name>
</gene>
<comment type="caution">
    <text evidence="1">The sequence shown here is derived from an EMBL/GenBank/DDBJ whole genome shotgun (WGS) entry which is preliminary data.</text>
</comment>
<dbReference type="AlphaFoldDB" id="A0A8T0GJ30"/>
<dbReference type="SUPFAM" id="SSF64484">
    <property type="entry name" value="beta and beta-prime subunits of DNA dependent RNA-polymerase"/>
    <property type="match status" value="1"/>
</dbReference>
<accession>A0A8T0GJ30</accession>
<evidence type="ECO:0000313" key="1">
    <source>
        <dbReference type="EMBL" id="KAG0557748.1"/>
    </source>
</evidence>
<protein>
    <submittedName>
        <fullName evidence="1">Uncharacterized protein</fullName>
    </submittedName>
</protein>